<accession>A0ABT8SM11</accession>
<evidence type="ECO:0000313" key="2">
    <source>
        <dbReference type="Proteomes" id="UP001169063"/>
    </source>
</evidence>
<dbReference type="InterPro" id="IPR023393">
    <property type="entry name" value="START-like_dom_sf"/>
</dbReference>
<comment type="caution">
    <text evidence="1">The sequence shown here is derived from an EMBL/GenBank/DDBJ whole genome shotgun (WGS) entry which is preliminary data.</text>
</comment>
<dbReference type="Proteomes" id="UP001169063">
    <property type="component" value="Unassembled WGS sequence"/>
</dbReference>
<proteinExistence type="predicted"/>
<dbReference type="Gene3D" id="3.30.530.20">
    <property type="match status" value="1"/>
</dbReference>
<dbReference type="SUPFAM" id="SSF55961">
    <property type="entry name" value="Bet v1-like"/>
    <property type="match status" value="1"/>
</dbReference>
<protein>
    <submittedName>
        <fullName evidence="1">SRPBCC domain-containing protein</fullName>
    </submittedName>
</protein>
<organism evidence="1 2">
    <name type="scientific">Peiella sedimenti</name>
    <dbReference type="NCBI Taxonomy" id="3061083"/>
    <lineage>
        <taxon>Bacteria</taxon>
        <taxon>Pseudomonadati</taxon>
        <taxon>Pseudomonadota</taxon>
        <taxon>Alphaproteobacteria</taxon>
        <taxon>Caulobacterales</taxon>
        <taxon>Caulobacteraceae</taxon>
        <taxon>Peiella</taxon>
    </lineage>
</organism>
<name>A0ABT8SM11_9CAUL</name>
<dbReference type="CDD" id="cd07822">
    <property type="entry name" value="SRPBCC_4"/>
    <property type="match status" value="1"/>
</dbReference>
<dbReference type="RefSeq" id="WP_302110031.1">
    <property type="nucleotide sequence ID" value="NZ_JAUKTR010000003.1"/>
</dbReference>
<evidence type="ECO:0000313" key="1">
    <source>
        <dbReference type="EMBL" id="MDO1559603.1"/>
    </source>
</evidence>
<sequence length="142" mass="16187">MPIKIESRVGIQAASDDIWELLGDFARWSHWNPVHPEVQGALRIGAPLMLRERLSEGEGQMLSASVVEWVPREQIIWAMNRGLMARSVRYFEIEELDRGSCIFANGEIWSGFLGEFDAKRERARRRAAFERISMALKAAVEG</sequence>
<dbReference type="EMBL" id="JAUKTR010000003">
    <property type="protein sequence ID" value="MDO1559603.1"/>
    <property type="molecule type" value="Genomic_DNA"/>
</dbReference>
<gene>
    <name evidence="1" type="ORF">Q0812_09205</name>
</gene>
<dbReference type="InterPro" id="IPR019587">
    <property type="entry name" value="Polyketide_cyclase/dehydratase"/>
</dbReference>
<reference evidence="1" key="1">
    <citation type="submission" date="2023-07" db="EMBL/GenBank/DDBJ databases">
        <title>Brevundimonas soil sp. nov., isolated from the soil of chemical plant.</title>
        <authorList>
            <person name="Wu N."/>
        </authorList>
    </citation>
    <scope>NUCLEOTIDE SEQUENCE</scope>
    <source>
        <strain evidence="1">XZ-24</strain>
    </source>
</reference>
<dbReference type="Pfam" id="PF10604">
    <property type="entry name" value="Polyketide_cyc2"/>
    <property type="match status" value="1"/>
</dbReference>
<keyword evidence="2" id="KW-1185">Reference proteome</keyword>